<comment type="caution">
    <text evidence="2">The sequence shown here is derived from an EMBL/GenBank/DDBJ whole genome shotgun (WGS) entry which is preliminary data.</text>
</comment>
<dbReference type="CDD" id="cd05244">
    <property type="entry name" value="BVR-B_like_SDR_a"/>
    <property type="match status" value="1"/>
</dbReference>
<evidence type="ECO:0000313" key="3">
    <source>
        <dbReference type="Proteomes" id="UP001243757"/>
    </source>
</evidence>
<dbReference type="PANTHER" id="PTHR43355">
    <property type="entry name" value="FLAVIN REDUCTASE (NADPH)"/>
    <property type="match status" value="1"/>
</dbReference>
<proteinExistence type="predicted"/>
<sequence length="203" mass="21485">MKIAIIGAAGNVGRRLVAEALSRRHEVTAIGRTRTRLEELANVTVRIATIGDPDALAEALAGQDAVISTVRFVDYDPQNLLSALRKAGAPRLLVVGGAGSLTSPAGGLVMDGPNFPEAALPEARAGGKMLEALRGTEDLDWSFLSPSAIFTAGARTGEFRLGQDDLLIDDGGKSHISYEDLAVAMLDEVEDGRHSRMRFTVGY</sequence>
<dbReference type="InterPro" id="IPR016040">
    <property type="entry name" value="NAD(P)-bd_dom"/>
</dbReference>
<dbReference type="Proteomes" id="UP001243757">
    <property type="component" value="Unassembled WGS sequence"/>
</dbReference>
<dbReference type="Pfam" id="PF13460">
    <property type="entry name" value="NAD_binding_10"/>
    <property type="match status" value="1"/>
</dbReference>
<evidence type="ECO:0000259" key="1">
    <source>
        <dbReference type="Pfam" id="PF13460"/>
    </source>
</evidence>
<dbReference type="Gene3D" id="3.40.50.720">
    <property type="entry name" value="NAD(P)-binding Rossmann-like Domain"/>
    <property type="match status" value="1"/>
</dbReference>
<evidence type="ECO:0000313" key="2">
    <source>
        <dbReference type="EMBL" id="MDK3018393.1"/>
    </source>
</evidence>
<dbReference type="EMBL" id="JASNJD010000007">
    <property type="protein sequence ID" value="MDK3018393.1"/>
    <property type="molecule type" value="Genomic_DNA"/>
</dbReference>
<dbReference type="RefSeq" id="WP_284481205.1">
    <property type="nucleotide sequence ID" value="NZ_JASNJD010000007.1"/>
</dbReference>
<reference evidence="2 3" key="1">
    <citation type="submission" date="2023-05" db="EMBL/GenBank/DDBJ databases">
        <title>Pseudodonghicola sp. nov.</title>
        <authorList>
            <person name="Huang J."/>
        </authorList>
    </citation>
    <scope>NUCLEOTIDE SEQUENCE [LARGE SCALE GENOMIC DNA]</scope>
    <source>
        <strain evidence="2 3">IC7</strain>
    </source>
</reference>
<feature type="domain" description="NAD(P)-binding" evidence="1">
    <location>
        <begin position="7"/>
        <end position="190"/>
    </location>
</feature>
<accession>A0ABT7F1B4</accession>
<organism evidence="2 3">
    <name type="scientific">Pseudodonghicola flavimaris</name>
    <dbReference type="NCBI Taxonomy" id="3050036"/>
    <lineage>
        <taxon>Bacteria</taxon>
        <taxon>Pseudomonadati</taxon>
        <taxon>Pseudomonadota</taxon>
        <taxon>Alphaproteobacteria</taxon>
        <taxon>Rhodobacterales</taxon>
        <taxon>Paracoccaceae</taxon>
        <taxon>Pseudodonghicola</taxon>
    </lineage>
</organism>
<gene>
    <name evidence="2" type="ORF">QO033_11960</name>
</gene>
<name>A0ABT7F1B4_9RHOB</name>
<protein>
    <submittedName>
        <fullName evidence="2">NAD(P)-dependent oxidoreductase</fullName>
    </submittedName>
</protein>
<dbReference type="InterPro" id="IPR036291">
    <property type="entry name" value="NAD(P)-bd_dom_sf"/>
</dbReference>
<dbReference type="SUPFAM" id="SSF51735">
    <property type="entry name" value="NAD(P)-binding Rossmann-fold domains"/>
    <property type="match status" value="1"/>
</dbReference>
<keyword evidence="3" id="KW-1185">Reference proteome</keyword>
<dbReference type="PANTHER" id="PTHR43355:SF2">
    <property type="entry name" value="FLAVIN REDUCTASE (NADPH)"/>
    <property type="match status" value="1"/>
</dbReference>
<dbReference type="InterPro" id="IPR051606">
    <property type="entry name" value="Polyketide_Oxido-like"/>
</dbReference>